<organism evidence="12 13">
    <name type="scientific">Tetradesmus obliquus</name>
    <name type="common">Green alga</name>
    <name type="synonym">Acutodesmus obliquus</name>
    <dbReference type="NCBI Taxonomy" id="3088"/>
    <lineage>
        <taxon>Eukaryota</taxon>
        <taxon>Viridiplantae</taxon>
        <taxon>Chlorophyta</taxon>
        <taxon>core chlorophytes</taxon>
        <taxon>Chlorophyceae</taxon>
        <taxon>CS clade</taxon>
        <taxon>Sphaeropleales</taxon>
        <taxon>Scenedesmaceae</taxon>
        <taxon>Tetradesmus</taxon>
    </lineage>
</organism>
<gene>
    <name evidence="12" type="ORF">OEZ85_004303</name>
</gene>
<keyword evidence="6" id="KW-0418">Kinase</keyword>
<evidence type="ECO:0000256" key="2">
    <source>
        <dbReference type="ARBA" id="ARBA00011003"/>
    </source>
</evidence>
<evidence type="ECO:0000256" key="4">
    <source>
        <dbReference type="ARBA" id="ARBA00022679"/>
    </source>
</evidence>
<dbReference type="Proteomes" id="UP001244341">
    <property type="component" value="Chromosome 14b"/>
</dbReference>
<dbReference type="Pfam" id="PF25467">
    <property type="entry name" value="NOL9_C"/>
    <property type="match status" value="1"/>
</dbReference>
<keyword evidence="5" id="KW-0547">Nucleotide-binding</keyword>
<name>A0ABY8UKA6_TETOB</name>
<dbReference type="InterPro" id="IPR057570">
    <property type="entry name" value="NOL9_C"/>
</dbReference>
<evidence type="ECO:0000256" key="7">
    <source>
        <dbReference type="ARBA" id="ARBA00022840"/>
    </source>
</evidence>
<comment type="similarity">
    <text evidence="2">Belongs to the Clp1 family. NOL9/GRC3 subfamily.</text>
</comment>
<feature type="region of interest" description="Disordered" evidence="9">
    <location>
        <begin position="1"/>
        <end position="23"/>
    </location>
</feature>
<accession>A0ABY8UKA6</accession>
<proteinExistence type="inferred from homology"/>
<keyword evidence="3" id="KW-0698">rRNA processing</keyword>
<dbReference type="Gene3D" id="3.40.50.300">
    <property type="entry name" value="P-loop containing nucleotide triphosphate hydrolases"/>
    <property type="match status" value="1"/>
</dbReference>
<feature type="domain" description="Clp1 P-loop" evidence="10">
    <location>
        <begin position="183"/>
        <end position="334"/>
    </location>
</feature>
<evidence type="ECO:0000256" key="9">
    <source>
        <dbReference type="SAM" id="MobiDB-lite"/>
    </source>
</evidence>
<feature type="domain" description="NOL9 C-terminal" evidence="11">
    <location>
        <begin position="448"/>
        <end position="494"/>
    </location>
</feature>
<keyword evidence="4" id="KW-0808">Transferase</keyword>
<dbReference type="InterPro" id="IPR045116">
    <property type="entry name" value="Clp1/Grc3"/>
</dbReference>
<dbReference type="InterPro" id="IPR032319">
    <property type="entry name" value="CLP1_P"/>
</dbReference>
<comment type="subcellular location">
    <subcellularLocation>
        <location evidence="1">Nucleus</location>
        <location evidence="1">Nucleolus</location>
    </subcellularLocation>
</comment>
<reference evidence="12 13" key="1">
    <citation type="submission" date="2023-05" db="EMBL/GenBank/DDBJ databases">
        <title>A 100% complete, gapless, phased diploid assembly of the Scenedesmus obliquus UTEX 3031 genome.</title>
        <authorList>
            <person name="Biondi T.C."/>
            <person name="Hanschen E.R."/>
            <person name="Kwon T."/>
            <person name="Eng W."/>
            <person name="Kruse C.P.S."/>
            <person name="Koehler S.I."/>
            <person name="Kunde Y."/>
            <person name="Gleasner C.D."/>
            <person name="You Mak K.T."/>
            <person name="Polle J."/>
            <person name="Hovde B.T."/>
            <person name="Starkenburg S.R."/>
        </authorList>
    </citation>
    <scope>NUCLEOTIDE SEQUENCE [LARGE SCALE GENOMIC DNA]</scope>
    <source>
        <strain evidence="12 13">DOE0152z</strain>
    </source>
</reference>
<keyword evidence="8" id="KW-0539">Nucleus</keyword>
<dbReference type="Pfam" id="PF16575">
    <property type="entry name" value="CLP1_P"/>
    <property type="match status" value="1"/>
</dbReference>
<dbReference type="EMBL" id="CP126221">
    <property type="protein sequence ID" value="WIA21937.1"/>
    <property type="molecule type" value="Genomic_DNA"/>
</dbReference>
<sequence length="537" mass="53580">MKRKSGQNQPSKRRKSSDAAAPDAVVIREGPGFTQLSLPPGQGVVVSGCAMLEVVSGCVRVFGALATPDHGRVRLTAPARHGRALLLSAVPAEAQAPLAQPTVPVQAVLHTVAPPAAAAAGGGAAAAAAAAAAATFIVVEAGSADALAAWQAPPSWMQAADAVVEAAAAAAAAGAPLVVAVTGCKGSGKSAAARLLANSLMSSGSGSSSSGVLFLDLDPGQPELTPVGLLSLHMLQQPLFGPSHMQQQEPLMAFFQGDVSSQSEPGRYLQAVQALVSRYYSMAAAAAAAQQPPPPLVVNTPGWVTGLGLELLAEALRCAAPGCVVDVRSPNSKKNLPDGCWWMDGTAAPAGTLPAVLQVQSVAAAAAGAAAVETPAKTGAAAAAAAGSCFSTQSGDTVTTANPGGSSSSKAGRALSAADARALSWLASSSSSSCPAGSGGSGVAALGPQLRECLGVGLVRAVDAQKGLLYLLTDVPEQRLQEVDVLMVGRLELPEKLTVTQQLAPPYQSLFCLGSAATGAGLIKSRNNLLRASMLRQ</sequence>
<keyword evidence="13" id="KW-1185">Reference proteome</keyword>
<evidence type="ECO:0000256" key="8">
    <source>
        <dbReference type="ARBA" id="ARBA00023242"/>
    </source>
</evidence>
<evidence type="ECO:0000256" key="5">
    <source>
        <dbReference type="ARBA" id="ARBA00022741"/>
    </source>
</evidence>
<evidence type="ECO:0000259" key="11">
    <source>
        <dbReference type="Pfam" id="PF25467"/>
    </source>
</evidence>
<protein>
    <submittedName>
        <fullName evidence="12">Uncharacterized protein</fullName>
    </submittedName>
</protein>
<dbReference type="InterPro" id="IPR027417">
    <property type="entry name" value="P-loop_NTPase"/>
</dbReference>
<dbReference type="PANTHER" id="PTHR12755:SF3">
    <property type="entry name" value="POLYNUCLEOTIDE 5'-HYDROXYL-KINASE NOL9"/>
    <property type="match status" value="1"/>
</dbReference>
<evidence type="ECO:0000256" key="1">
    <source>
        <dbReference type="ARBA" id="ARBA00004604"/>
    </source>
</evidence>
<dbReference type="SUPFAM" id="SSF52540">
    <property type="entry name" value="P-loop containing nucleoside triphosphate hydrolases"/>
    <property type="match status" value="1"/>
</dbReference>
<evidence type="ECO:0000256" key="6">
    <source>
        <dbReference type="ARBA" id="ARBA00022777"/>
    </source>
</evidence>
<evidence type="ECO:0000256" key="3">
    <source>
        <dbReference type="ARBA" id="ARBA00022552"/>
    </source>
</evidence>
<evidence type="ECO:0000313" key="13">
    <source>
        <dbReference type="Proteomes" id="UP001244341"/>
    </source>
</evidence>
<evidence type="ECO:0000313" key="12">
    <source>
        <dbReference type="EMBL" id="WIA21937.1"/>
    </source>
</evidence>
<keyword evidence="7" id="KW-0067">ATP-binding</keyword>
<dbReference type="PANTHER" id="PTHR12755">
    <property type="entry name" value="CLEAVAGE/POLYADENYLATION FACTOR IA SUBUNIT CLP1P"/>
    <property type="match status" value="1"/>
</dbReference>
<evidence type="ECO:0000259" key="10">
    <source>
        <dbReference type="Pfam" id="PF16575"/>
    </source>
</evidence>
<feature type="compositionally biased region" description="Basic residues" evidence="9">
    <location>
        <begin position="1"/>
        <end position="15"/>
    </location>
</feature>